<sequence length="78" mass="9168">QAAYKNNKELIWMQIKTIKPDFVICGGTYTFIERDIKLLNKNRSVFINNNHPNLRGHKTDLNYYNEVLGEIKQKADIN</sequence>
<dbReference type="EMBL" id="UOEP01000233">
    <property type="protein sequence ID" value="VAW25026.1"/>
    <property type="molecule type" value="Genomic_DNA"/>
</dbReference>
<name>A0A3B0UZ08_9ZZZZ</name>
<evidence type="ECO:0008006" key="2">
    <source>
        <dbReference type="Google" id="ProtNLM"/>
    </source>
</evidence>
<feature type="non-terminal residue" evidence="1">
    <location>
        <position position="1"/>
    </location>
</feature>
<dbReference type="AlphaFoldDB" id="A0A3B0UZ08"/>
<gene>
    <name evidence="1" type="ORF">MNBD_BACTEROID01-2769</name>
</gene>
<protein>
    <recommendedName>
        <fullName evidence="2">Uracil-DNA glycosylase-like domain-containing protein</fullName>
    </recommendedName>
</protein>
<accession>A0A3B0UZ08</accession>
<reference evidence="1" key="1">
    <citation type="submission" date="2018-06" db="EMBL/GenBank/DDBJ databases">
        <authorList>
            <person name="Zhirakovskaya E."/>
        </authorList>
    </citation>
    <scope>NUCLEOTIDE SEQUENCE</scope>
</reference>
<proteinExistence type="predicted"/>
<evidence type="ECO:0000313" key="1">
    <source>
        <dbReference type="EMBL" id="VAW25026.1"/>
    </source>
</evidence>
<organism evidence="1">
    <name type="scientific">hydrothermal vent metagenome</name>
    <dbReference type="NCBI Taxonomy" id="652676"/>
    <lineage>
        <taxon>unclassified sequences</taxon>
        <taxon>metagenomes</taxon>
        <taxon>ecological metagenomes</taxon>
    </lineage>
</organism>